<sequence length="18" mass="2147">MRSRRMTTTCTMTDAMPR</sequence>
<proteinExistence type="predicted"/>
<dbReference type="EMBL" id="GBRH01194777">
    <property type="protein sequence ID" value="JAE03119.1"/>
    <property type="molecule type" value="Transcribed_RNA"/>
</dbReference>
<reference evidence="1" key="2">
    <citation type="journal article" date="2015" name="Data Brief">
        <title>Shoot transcriptome of the giant reed, Arundo donax.</title>
        <authorList>
            <person name="Barrero R.A."/>
            <person name="Guerrero F.D."/>
            <person name="Moolhuijzen P."/>
            <person name="Goolsby J.A."/>
            <person name="Tidwell J."/>
            <person name="Bellgard S.E."/>
            <person name="Bellgard M.I."/>
        </authorList>
    </citation>
    <scope>NUCLEOTIDE SEQUENCE</scope>
    <source>
        <tissue evidence="1">Shoot tissue taken approximately 20 cm above the soil surface</tissue>
    </source>
</reference>
<dbReference type="AlphaFoldDB" id="A0A0A9EVY9"/>
<organism evidence="1">
    <name type="scientific">Arundo donax</name>
    <name type="common">Giant reed</name>
    <name type="synonym">Donax arundinaceus</name>
    <dbReference type="NCBI Taxonomy" id="35708"/>
    <lineage>
        <taxon>Eukaryota</taxon>
        <taxon>Viridiplantae</taxon>
        <taxon>Streptophyta</taxon>
        <taxon>Embryophyta</taxon>
        <taxon>Tracheophyta</taxon>
        <taxon>Spermatophyta</taxon>
        <taxon>Magnoliopsida</taxon>
        <taxon>Liliopsida</taxon>
        <taxon>Poales</taxon>
        <taxon>Poaceae</taxon>
        <taxon>PACMAD clade</taxon>
        <taxon>Arundinoideae</taxon>
        <taxon>Arundineae</taxon>
        <taxon>Arundo</taxon>
    </lineage>
</organism>
<evidence type="ECO:0000313" key="1">
    <source>
        <dbReference type="EMBL" id="JAE03119.1"/>
    </source>
</evidence>
<name>A0A0A9EVY9_ARUDO</name>
<protein>
    <submittedName>
        <fullName evidence="1">Uncharacterized protein</fullName>
    </submittedName>
</protein>
<accession>A0A0A9EVY9</accession>
<reference evidence="1" key="1">
    <citation type="submission" date="2014-09" db="EMBL/GenBank/DDBJ databases">
        <authorList>
            <person name="Magalhaes I.L.F."/>
            <person name="Oliveira U."/>
            <person name="Santos F.R."/>
            <person name="Vidigal T.H.D.A."/>
            <person name="Brescovit A.D."/>
            <person name="Santos A.J."/>
        </authorList>
    </citation>
    <scope>NUCLEOTIDE SEQUENCE</scope>
    <source>
        <tissue evidence="1">Shoot tissue taken approximately 20 cm above the soil surface</tissue>
    </source>
</reference>